<dbReference type="OrthoDB" id="7189296at2"/>
<gene>
    <name evidence="3" type="ORF">VE26_16640</name>
</gene>
<organism evidence="3 4">
    <name type="scientific">Devosia chinhatensis</name>
    <dbReference type="NCBI Taxonomy" id="429727"/>
    <lineage>
        <taxon>Bacteria</taxon>
        <taxon>Pseudomonadati</taxon>
        <taxon>Pseudomonadota</taxon>
        <taxon>Alphaproteobacteria</taxon>
        <taxon>Hyphomicrobiales</taxon>
        <taxon>Devosiaceae</taxon>
        <taxon>Devosia</taxon>
    </lineage>
</organism>
<keyword evidence="4" id="KW-1185">Reference proteome</keyword>
<dbReference type="AlphaFoldDB" id="A0A0F5FIZ5"/>
<sequence>MRALFILAARFWRARAGVAAVEFALVVPIMLAVYVGAMEASALISMDRKVQSVAGAVGDLVARSDKTLTTSQIQDYFRAASGIMTPYSPEPVLQVVTAVSVDADGNAIVAWTRQFTNGQYSATTPHQVGEPFPLPAEMTAISRNQMVIAAEASYSYRPLFGIFFNQAIDLYRSNFFLPRFGGTITLN</sequence>
<dbReference type="EMBL" id="JZEY01000061">
    <property type="protein sequence ID" value="KKB08177.1"/>
    <property type="molecule type" value="Genomic_DNA"/>
</dbReference>
<proteinExistence type="predicted"/>
<evidence type="ECO:0000256" key="1">
    <source>
        <dbReference type="SAM" id="Phobius"/>
    </source>
</evidence>
<dbReference type="Proteomes" id="UP000033649">
    <property type="component" value="Unassembled WGS sequence"/>
</dbReference>
<evidence type="ECO:0000313" key="3">
    <source>
        <dbReference type="EMBL" id="KKB08177.1"/>
    </source>
</evidence>
<feature type="transmembrane region" description="Helical" evidence="1">
    <location>
        <begin position="26"/>
        <end position="44"/>
    </location>
</feature>
<comment type="caution">
    <text evidence="3">The sequence shown here is derived from an EMBL/GenBank/DDBJ whole genome shotgun (WGS) entry which is preliminary data.</text>
</comment>
<dbReference type="Pfam" id="PF07811">
    <property type="entry name" value="TadE"/>
    <property type="match status" value="1"/>
</dbReference>
<keyword evidence="1" id="KW-0812">Transmembrane</keyword>
<feature type="domain" description="TadE-like" evidence="2">
    <location>
        <begin position="17"/>
        <end position="54"/>
    </location>
</feature>
<reference evidence="3 4" key="1">
    <citation type="submission" date="2015-03" db="EMBL/GenBank/DDBJ databases">
        <authorList>
            <person name="Hassan Y."/>
            <person name="Lepp D."/>
            <person name="Li X.-Z."/>
            <person name="Zhou T."/>
        </authorList>
    </citation>
    <scope>NUCLEOTIDE SEQUENCE [LARGE SCALE GENOMIC DNA]</scope>
    <source>
        <strain evidence="3 4">IPL18</strain>
    </source>
</reference>
<dbReference type="RefSeq" id="WP_046106206.1">
    <property type="nucleotide sequence ID" value="NZ_JZEY01000061.1"/>
</dbReference>
<dbReference type="STRING" id="429727.VE26_16640"/>
<dbReference type="InterPro" id="IPR012495">
    <property type="entry name" value="TadE-like_dom"/>
</dbReference>
<protein>
    <recommendedName>
        <fullName evidence="2">TadE-like domain-containing protein</fullName>
    </recommendedName>
</protein>
<keyword evidence="1" id="KW-1133">Transmembrane helix</keyword>
<keyword evidence="1" id="KW-0472">Membrane</keyword>
<evidence type="ECO:0000259" key="2">
    <source>
        <dbReference type="Pfam" id="PF07811"/>
    </source>
</evidence>
<accession>A0A0F5FIZ5</accession>
<dbReference type="PATRIC" id="fig|429727.3.peg.3406"/>
<name>A0A0F5FIZ5_9HYPH</name>
<evidence type="ECO:0000313" key="4">
    <source>
        <dbReference type="Proteomes" id="UP000033649"/>
    </source>
</evidence>